<evidence type="ECO:0000313" key="13">
    <source>
        <dbReference type="Proteomes" id="UP001162891"/>
    </source>
</evidence>
<evidence type="ECO:0000259" key="11">
    <source>
        <dbReference type="Pfam" id="PF01425"/>
    </source>
</evidence>
<comment type="function">
    <text evidence="10">Allows the formation of correctly charged Gln-tRNA(Gln) through the transamidation of misacylated Glu-tRNA(Gln) in organisms which lack glutaminyl-tRNA synthetase. The reaction takes place in the presence of glutamine and ATP through an activated gamma-phospho-Glu-tRNA(Gln).</text>
</comment>
<feature type="active site" description="Charge relay system" evidence="10">
    <location>
        <position position="159"/>
    </location>
</feature>
<dbReference type="EC" id="6.3.5.7" evidence="3 10"/>
<keyword evidence="7 10" id="KW-0067">ATP-binding</keyword>
<dbReference type="NCBIfam" id="TIGR00132">
    <property type="entry name" value="gatA"/>
    <property type="match status" value="1"/>
</dbReference>
<evidence type="ECO:0000256" key="10">
    <source>
        <dbReference type="HAMAP-Rule" id="MF_00120"/>
    </source>
</evidence>
<feature type="active site" description="Charge relay system" evidence="10">
    <location>
        <position position="84"/>
    </location>
</feature>
<feature type="domain" description="Amidase" evidence="11">
    <location>
        <begin position="30"/>
        <end position="473"/>
    </location>
</feature>
<keyword evidence="6 10" id="KW-0547">Nucleotide-binding</keyword>
<dbReference type="EMBL" id="AP025591">
    <property type="protein sequence ID" value="BDG03309.1"/>
    <property type="molecule type" value="Genomic_DNA"/>
</dbReference>
<organism evidence="12 13">
    <name type="scientific">Anaeromyxobacter oryzae</name>
    <dbReference type="NCBI Taxonomy" id="2918170"/>
    <lineage>
        <taxon>Bacteria</taxon>
        <taxon>Pseudomonadati</taxon>
        <taxon>Myxococcota</taxon>
        <taxon>Myxococcia</taxon>
        <taxon>Myxococcales</taxon>
        <taxon>Cystobacterineae</taxon>
        <taxon>Anaeromyxobacteraceae</taxon>
        <taxon>Anaeromyxobacter</taxon>
    </lineage>
</organism>
<dbReference type="PROSITE" id="PS00571">
    <property type="entry name" value="AMIDASES"/>
    <property type="match status" value="1"/>
</dbReference>
<evidence type="ECO:0000256" key="4">
    <source>
        <dbReference type="ARBA" id="ARBA00014428"/>
    </source>
</evidence>
<evidence type="ECO:0000256" key="3">
    <source>
        <dbReference type="ARBA" id="ARBA00012739"/>
    </source>
</evidence>
<dbReference type="InterPro" id="IPR004412">
    <property type="entry name" value="GatA"/>
</dbReference>
<accession>A0ABN6MQP8</accession>
<evidence type="ECO:0000313" key="12">
    <source>
        <dbReference type="EMBL" id="BDG03309.1"/>
    </source>
</evidence>
<reference evidence="13" key="1">
    <citation type="journal article" date="2022" name="Int. J. Syst. Evol. Microbiol.">
        <title>Anaeromyxobacter oryzae sp. nov., Anaeromyxobacter diazotrophicus sp. nov. and Anaeromyxobacter paludicola sp. nov., isolated from paddy soils.</title>
        <authorList>
            <person name="Itoh H."/>
            <person name="Xu Z."/>
            <person name="Mise K."/>
            <person name="Masuda Y."/>
            <person name="Ushijima N."/>
            <person name="Hayakawa C."/>
            <person name="Shiratori Y."/>
            <person name="Senoo K."/>
        </authorList>
    </citation>
    <scope>NUCLEOTIDE SEQUENCE [LARGE SCALE GENOMIC DNA]</scope>
    <source>
        <strain evidence="13">Red232</strain>
    </source>
</reference>
<gene>
    <name evidence="10 12" type="primary">gatA</name>
    <name evidence="12" type="ORF">AMOR_23050</name>
</gene>
<sequence>MTAPVQDLVRLGLREAGEAVASRRVSARALVDAALARIEATDAKLGAFLAVTPERARAAADAADARAARGERRSPLDGVPVAVKDIFVTKGVPTTAGSRILEGWIPPYDATVVERLEAAGAVLVGKLNMDEFAMGSSNENSAYKPCHNPWDLARTPGGSSGGSAAAVAAFQVHGTLGTDTGGSIREPAAFCGVVGVKPTYGRVSRYGVIAFASSLDQVGPLARNVGDAALLLRTIAGHDPRDMTSSTRPVDDYLAALEGGAKGLRIGVPKEWLDGSGLDAGVADAVRAALAAYERLGARLVEISLPHSKYGIGAYYLIAPAEASSNLARYDGVRFGLRAGDARGLKEMYAETRERGFGPEPKRRIMLGTYALSSGYYDAYYLRAQKVRTLIRRDFDAAFERCDVVAGPVTPSVAFRLGERTDDPLKMYLADIFTITCNLAALPGLSVPCGLEGASGLPVGLQLLGRPFDEATLFRAARALERELPALPAPAGV</sequence>
<name>A0ABN6MQP8_9BACT</name>
<comment type="subunit">
    <text evidence="2 10">Heterotrimer of A, B and C subunits.</text>
</comment>
<protein>
    <recommendedName>
        <fullName evidence="4 10">Glutamyl-tRNA(Gln) amidotransferase subunit A</fullName>
        <shortName evidence="10">Glu-ADT subunit A</shortName>
        <ecNumber evidence="3 10">6.3.5.7</ecNumber>
    </recommendedName>
</protein>
<feature type="active site" description="Acyl-ester intermediate" evidence="10">
    <location>
        <position position="183"/>
    </location>
</feature>
<dbReference type="Pfam" id="PF01425">
    <property type="entry name" value="Amidase"/>
    <property type="match status" value="1"/>
</dbReference>
<evidence type="ECO:0000256" key="5">
    <source>
        <dbReference type="ARBA" id="ARBA00022598"/>
    </source>
</evidence>
<dbReference type="HAMAP" id="MF_00120">
    <property type="entry name" value="GatA"/>
    <property type="match status" value="1"/>
</dbReference>
<dbReference type="PANTHER" id="PTHR11895:SF151">
    <property type="entry name" value="GLUTAMYL-TRNA(GLN) AMIDOTRANSFERASE SUBUNIT A"/>
    <property type="match status" value="1"/>
</dbReference>
<dbReference type="Gene3D" id="3.90.1300.10">
    <property type="entry name" value="Amidase signature (AS) domain"/>
    <property type="match status" value="1"/>
</dbReference>
<dbReference type="RefSeq" id="WP_248361207.1">
    <property type="nucleotide sequence ID" value="NZ_AP025591.1"/>
</dbReference>
<evidence type="ECO:0000256" key="1">
    <source>
        <dbReference type="ARBA" id="ARBA00008069"/>
    </source>
</evidence>
<evidence type="ECO:0000256" key="8">
    <source>
        <dbReference type="ARBA" id="ARBA00022917"/>
    </source>
</evidence>
<proteinExistence type="inferred from homology"/>
<keyword evidence="5 10" id="KW-0436">Ligase</keyword>
<dbReference type="PANTHER" id="PTHR11895">
    <property type="entry name" value="TRANSAMIDASE"/>
    <property type="match status" value="1"/>
</dbReference>
<dbReference type="InterPro" id="IPR020556">
    <property type="entry name" value="Amidase_CS"/>
</dbReference>
<dbReference type="InterPro" id="IPR036928">
    <property type="entry name" value="AS_sf"/>
</dbReference>
<dbReference type="InterPro" id="IPR000120">
    <property type="entry name" value="Amidase"/>
</dbReference>
<evidence type="ECO:0000256" key="9">
    <source>
        <dbReference type="ARBA" id="ARBA00047407"/>
    </source>
</evidence>
<keyword evidence="13" id="KW-1185">Reference proteome</keyword>
<comment type="similarity">
    <text evidence="1 10">Belongs to the amidase family. GatA subfamily.</text>
</comment>
<dbReference type="Proteomes" id="UP001162891">
    <property type="component" value="Chromosome"/>
</dbReference>
<keyword evidence="8 10" id="KW-0648">Protein biosynthesis</keyword>
<comment type="catalytic activity">
    <reaction evidence="9 10">
        <text>L-glutamyl-tRNA(Gln) + L-glutamine + ATP + H2O = L-glutaminyl-tRNA(Gln) + L-glutamate + ADP + phosphate + H(+)</text>
        <dbReference type="Rhea" id="RHEA:17521"/>
        <dbReference type="Rhea" id="RHEA-COMP:9681"/>
        <dbReference type="Rhea" id="RHEA-COMP:9684"/>
        <dbReference type="ChEBI" id="CHEBI:15377"/>
        <dbReference type="ChEBI" id="CHEBI:15378"/>
        <dbReference type="ChEBI" id="CHEBI:29985"/>
        <dbReference type="ChEBI" id="CHEBI:30616"/>
        <dbReference type="ChEBI" id="CHEBI:43474"/>
        <dbReference type="ChEBI" id="CHEBI:58359"/>
        <dbReference type="ChEBI" id="CHEBI:78520"/>
        <dbReference type="ChEBI" id="CHEBI:78521"/>
        <dbReference type="ChEBI" id="CHEBI:456216"/>
        <dbReference type="EC" id="6.3.5.7"/>
    </reaction>
</comment>
<dbReference type="SUPFAM" id="SSF75304">
    <property type="entry name" value="Amidase signature (AS) enzymes"/>
    <property type="match status" value="1"/>
</dbReference>
<evidence type="ECO:0000256" key="6">
    <source>
        <dbReference type="ARBA" id="ARBA00022741"/>
    </source>
</evidence>
<evidence type="ECO:0000256" key="2">
    <source>
        <dbReference type="ARBA" id="ARBA00011123"/>
    </source>
</evidence>
<evidence type="ECO:0000256" key="7">
    <source>
        <dbReference type="ARBA" id="ARBA00022840"/>
    </source>
</evidence>
<dbReference type="InterPro" id="IPR023631">
    <property type="entry name" value="Amidase_dom"/>
</dbReference>